<reference evidence="2 3" key="1">
    <citation type="submission" date="2018-02" db="EMBL/GenBank/DDBJ databases">
        <title>Genome sequence of the basidiomycete white-rot fungus Phlebia centrifuga.</title>
        <authorList>
            <person name="Granchi Z."/>
            <person name="Peng M."/>
            <person name="de Vries R.P."/>
            <person name="Hilden K."/>
            <person name="Makela M.R."/>
            <person name="Grigoriev I."/>
            <person name="Riley R."/>
        </authorList>
    </citation>
    <scope>NUCLEOTIDE SEQUENCE [LARGE SCALE GENOMIC DNA]</scope>
    <source>
        <strain evidence="2 3">FBCC195</strain>
    </source>
</reference>
<proteinExistence type="predicted"/>
<dbReference type="Pfam" id="PF00339">
    <property type="entry name" value="Arrestin_N"/>
    <property type="match status" value="1"/>
</dbReference>
<dbReference type="PANTHER" id="PTHR11188:SF17">
    <property type="entry name" value="FI21816P1"/>
    <property type="match status" value="1"/>
</dbReference>
<evidence type="ECO:0000259" key="1">
    <source>
        <dbReference type="Pfam" id="PF00339"/>
    </source>
</evidence>
<dbReference type="InterPro" id="IPR014756">
    <property type="entry name" value="Ig_E-set"/>
</dbReference>
<dbReference type="SUPFAM" id="SSF81296">
    <property type="entry name" value="E set domains"/>
    <property type="match status" value="1"/>
</dbReference>
<dbReference type="Gene3D" id="2.60.40.640">
    <property type="match status" value="1"/>
</dbReference>
<gene>
    <name evidence="2" type="ORF">PHLCEN_2v9553</name>
</gene>
<sequence length="376" mass="42076">MPEAITLVFARKLRVAGEILEGEIHLDFTELTRDKIEEVHVKLRGSIFTKITRQRGQNSITRRERIELVRDTVSVWRHGGAYPPPGTHILKLPFHFTLPSNLLPSCEFSGYRKEGTVGYSIEVVGARSGFRFDKRTLCPMPVLPADPRGAELSRELRAGWTGDWRTVEFARKIRRGIWGDYSHVKMALVIPSLDVLPIFTPIPFTLNVVTVSKPMKREETPEGESVFPAPPLTPKGAEFRLERNVYVRTHNWATTSDGNPVAVLGGLAPTAPNPKFYDHVQVEGMEKVWLPALGDEKKQKGSWKQEVTFRSTFMLTCPPSFESPSMVVTYVMQLKVGFPGIGNDLEGRFPIRIVSSMQPPGAGAWDGPPPELDLPP</sequence>
<dbReference type="InterPro" id="IPR014752">
    <property type="entry name" value="Arrestin-like_C"/>
</dbReference>
<evidence type="ECO:0000313" key="3">
    <source>
        <dbReference type="Proteomes" id="UP000186601"/>
    </source>
</evidence>
<accession>A0A2R6NQK1</accession>
<dbReference type="GO" id="GO:0005737">
    <property type="term" value="C:cytoplasm"/>
    <property type="evidence" value="ECO:0007669"/>
    <property type="project" value="TreeGrafter"/>
</dbReference>
<dbReference type="EMBL" id="MLYV02000956">
    <property type="protein sequence ID" value="PSR74839.1"/>
    <property type="molecule type" value="Genomic_DNA"/>
</dbReference>
<dbReference type="InterPro" id="IPR050357">
    <property type="entry name" value="Arrestin_domain-protein"/>
</dbReference>
<name>A0A2R6NQK1_9APHY</name>
<keyword evidence="3" id="KW-1185">Reference proteome</keyword>
<comment type="caution">
    <text evidence="2">The sequence shown here is derived from an EMBL/GenBank/DDBJ whole genome shotgun (WGS) entry which is preliminary data.</text>
</comment>
<dbReference type="Proteomes" id="UP000186601">
    <property type="component" value="Unassembled WGS sequence"/>
</dbReference>
<organism evidence="2 3">
    <name type="scientific">Hermanssonia centrifuga</name>
    <dbReference type="NCBI Taxonomy" id="98765"/>
    <lineage>
        <taxon>Eukaryota</taxon>
        <taxon>Fungi</taxon>
        <taxon>Dikarya</taxon>
        <taxon>Basidiomycota</taxon>
        <taxon>Agaricomycotina</taxon>
        <taxon>Agaricomycetes</taxon>
        <taxon>Polyporales</taxon>
        <taxon>Meruliaceae</taxon>
        <taxon>Hermanssonia</taxon>
    </lineage>
</organism>
<dbReference type="OrthoDB" id="2742096at2759"/>
<feature type="domain" description="Arrestin-like N-terminal" evidence="1">
    <location>
        <begin position="16"/>
        <end position="135"/>
    </location>
</feature>
<evidence type="ECO:0000313" key="2">
    <source>
        <dbReference type="EMBL" id="PSR74839.1"/>
    </source>
</evidence>
<dbReference type="GO" id="GO:0015031">
    <property type="term" value="P:protein transport"/>
    <property type="evidence" value="ECO:0007669"/>
    <property type="project" value="TreeGrafter"/>
</dbReference>
<dbReference type="InterPro" id="IPR011021">
    <property type="entry name" value="Arrestin-like_N"/>
</dbReference>
<dbReference type="AlphaFoldDB" id="A0A2R6NQK1"/>
<protein>
    <recommendedName>
        <fullName evidence="1">Arrestin-like N-terminal domain-containing protein</fullName>
    </recommendedName>
</protein>
<dbReference type="PANTHER" id="PTHR11188">
    <property type="entry name" value="ARRESTIN DOMAIN CONTAINING PROTEIN"/>
    <property type="match status" value="1"/>
</dbReference>